<dbReference type="InterPro" id="IPR029058">
    <property type="entry name" value="AB_hydrolase_fold"/>
</dbReference>
<dbReference type="GO" id="GO:0006508">
    <property type="term" value="P:proteolysis"/>
    <property type="evidence" value="ECO:0007669"/>
    <property type="project" value="InterPro"/>
</dbReference>
<reference evidence="3" key="1">
    <citation type="journal article" date="2020" name="Nat. Commun.">
        <title>Genome sequence of the cluster root forming white lupin.</title>
        <authorList>
            <person name="Hufnagel B."/>
            <person name="Marques A."/>
            <person name="Soriano A."/>
            <person name="Marques L."/>
            <person name="Divol F."/>
            <person name="Doumas P."/>
            <person name="Sallet E."/>
            <person name="Mancinotti D."/>
            <person name="Carrere S."/>
            <person name="Marande W."/>
            <person name="Arribat S."/>
            <person name="Keller J."/>
            <person name="Huneau C."/>
            <person name="Blein T."/>
            <person name="Aime D."/>
            <person name="Laguerre M."/>
            <person name="Taylor J."/>
            <person name="Schubert V."/>
            <person name="Nelson M."/>
            <person name="Geu-Flores F."/>
            <person name="Crespi M."/>
            <person name="Gallardo-Guerrero K."/>
            <person name="Delaux P.-M."/>
            <person name="Salse J."/>
            <person name="Berges H."/>
            <person name="Guyot R."/>
            <person name="Gouzy J."/>
            <person name="Peret B."/>
        </authorList>
    </citation>
    <scope>NUCLEOTIDE SEQUENCE [LARGE SCALE GENOMIC DNA]</scope>
    <source>
        <strain evidence="3">cv. Amiga</strain>
    </source>
</reference>
<comment type="caution">
    <text evidence="2">The sequence shown here is derived from an EMBL/GenBank/DDBJ whole genome shotgun (WGS) entry which is preliminary data.</text>
</comment>
<evidence type="ECO:0000313" key="2">
    <source>
        <dbReference type="EMBL" id="KAE9598391.1"/>
    </source>
</evidence>
<sequence>MSFLYLQPTLYIQIGNAVINDETDNRGTFDYLASHAIISDQIVIDPCSGVYTHAYFNHANVQEALHSNVTKLKYDWNPAMILYFQSGVGGYAEVYNECLTFATVREAGHEVPSHQPGRALSLIMHFLNNTPLPTTKRQP</sequence>
<dbReference type="EMBL" id="WOCE01000015">
    <property type="protein sequence ID" value="KAE9598391.1"/>
    <property type="molecule type" value="Genomic_DNA"/>
</dbReference>
<dbReference type="Gene3D" id="6.10.250.940">
    <property type="match status" value="1"/>
</dbReference>
<keyword evidence="3" id="KW-1185">Reference proteome</keyword>
<dbReference type="Pfam" id="PF00450">
    <property type="entry name" value="Peptidase_S10"/>
    <property type="match status" value="1"/>
</dbReference>
<dbReference type="InterPro" id="IPR001563">
    <property type="entry name" value="Peptidase_S10"/>
</dbReference>
<evidence type="ECO:0000313" key="3">
    <source>
        <dbReference type="Proteomes" id="UP000447434"/>
    </source>
</evidence>
<keyword evidence="2" id="KW-0121">Carboxypeptidase</keyword>
<protein>
    <submittedName>
        <fullName evidence="2">Putative carboxypeptidase D</fullName>
    </submittedName>
</protein>
<dbReference type="Proteomes" id="UP000447434">
    <property type="component" value="Chromosome 15"/>
</dbReference>
<dbReference type="AlphaFoldDB" id="A0A6A4P9H5"/>
<evidence type="ECO:0000256" key="1">
    <source>
        <dbReference type="ARBA" id="ARBA00009431"/>
    </source>
</evidence>
<comment type="similarity">
    <text evidence="1">Belongs to the peptidase S10 family.</text>
</comment>
<accession>A0A6A4P9H5</accession>
<dbReference type="OrthoDB" id="443318at2759"/>
<keyword evidence="2" id="KW-0645">Protease</keyword>
<dbReference type="SUPFAM" id="SSF53474">
    <property type="entry name" value="alpha/beta-Hydrolases"/>
    <property type="match status" value="1"/>
</dbReference>
<proteinExistence type="inferred from homology"/>
<dbReference type="GO" id="GO:0004185">
    <property type="term" value="F:serine-type carboxypeptidase activity"/>
    <property type="evidence" value="ECO:0007669"/>
    <property type="project" value="InterPro"/>
</dbReference>
<organism evidence="2 3">
    <name type="scientific">Lupinus albus</name>
    <name type="common">White lupine</name>
    <name type="synonym">Lupinus termis</name>
    <dbReference type="NCBI Taxonomy" id="3870"/>
    <lineage>
        <taxon>Eukaryota</taxon>
        <taxon>Viridiplantae</taxon>
        <taxon>Streptophyta</taxon>
        <taxon>Embryophyta</taxon>
        <taxon>Tracheophyta</taxon>
        <taxon>Spermatophyta</taxon>
        <taxon>Magnoliopsida</taxon>
        <taxon>eudicotyledons</taxon>
        <taxon>Gunneridae</taxon>
        <taxon>Pentapetalae</taxon>
        <taxon>rosids</taxon>
        <taxon>fabids</taxon>
        <taxon>Fabales</taxon>
        <taxon>Fabaceae</taxon>
        <taxon>Papilionoideae</taxon>
        <taxon>50 kb inversion clade</taxon>
        <taxon>genistoids sensu lato</taxon>
        <taxon>core genistoids</taxon>
        <taxon>Genisteae</taxon>
        <taxon>Lupinus</taxon>
    </lineage>
</organism>
<dbReference type="Gene3D" id="3.40.50.1820">
    <property type="entry name" value="alpha/beta hydrolase"/>
    <property type="match status" value="1"/>
</dbReference>
<gene>
    <name evidence="2" type="ORF">Lalb_Chr15g0080271</name>
</gene>
<keyword evidence="2" id="KW-0378">Hydrolase</keyword>
<name>A0A6A4P9H5_LUPAL</name>